<accession>A0ACC0D477</accession>
<evidence type="ECO:0000313" key="1">
    <source>
        <dbReference type="EMBL" id="KAI6087365.1"/>
    </source>
</evidence>
<protein>
    <submittedName>
        <fullName evidence="1">Uncharacterized protein</fullName>
    </submittedName>
</protein>
<dbReference type="Proteomes" id="UP001497680">
    <property type="component" value="Unassembled WGS sequence"/>
</dbReference>
<dbReference type="EMBL" id="MU394308">
    <property type="protein sequence ID" value="KAI6087365.1"/>
    <property type="molecule type" value="Genomic_DNA"/>
</dbReference>
<organism evidence="1 2">
    <name type="scientific">Hypoxylon rubiginosum</name>
    <dbReference type="NCBI Taxonomy" id="110542"/>
    <lineage>
        <taxon>Eukaryota</taxon>
        <taxon>Fungi</taxon>
        <taxon>Dikarya</taxon>
        <taxon>Ascomycota</taxon>
        <taxon>Pezizomycotina</taxon>
        <taxon>Sordariomycetes</taxon>
        <taxon>Xylariomycetidae</taxon>
        <taxon>Xylariales</taxon>
        <taxon>Hypoxylaceae</taxon>
        <taxon>Hypoxylon</taxon>
    </lineage>
</organism>
<proteinExistence type="predicted"/>
<gene>
    <name evidence="1" type="ORF">F4821DRAFT_277810</name>
</gene>
<sequence>MEPASVANPNTNNLHQPTVPPHSNVPSSEHAVSTHDSQELDKNPRRQEIDRPSIHEMMASSTGTYQCHIKSFEEAKALNEEYLTQLHQDASFCGDFPKDNEKRQNLVRVLFEAAHDCENTYEPPSATSVKWIKQGKYKDFQWELVLWSLLKSIRRAQKGKCGVPIHLGEKAGDRNLFDTFTDRFNAVVEALRSSKALAVNLFKDDFIHRLSWRPMKELETKATNRELNDDRDKKNKIALESVKMDEIHEQEDGQLVGMSGFVYGKAKKATSLSQRRAAERKRSIRNTKRSALSSQKATLPRPQGLHATAAGEPSSASRSNASAPDFTLGQDGRFLNHTATLDGGAMEAVNNRVDFGSNHMFSPPAISPNLPLNSEQPGYYRQHFSDASSYNTMTGVPVHHNAVSGLLDQSILFSDTSNPTGELSTYIATSPGQGARVPGDNTYPDVLGASQARYSAMAPEETGAEDDLGDFDSARWNKYMRS</sequence>
<evidence type="ECO:0000313" key="2">
    <source>
        <dbReference type="Proteomes" id="UP001497680"/>
    </source>
</evidence>
<comment type="caution">
    <text evidence="1">The sequence shown here is derived from an EMBL/GenBank/DDBJ whole genome shotgun (WGS) entry which is preliminary data.</text>
</comment>
<name>A0ACC0D477_9PEZI</name>
<reference evidence="1 2" key="1">
    <citation type="journal article" date="2022" name="New Phytol.">
        <title>Ecological generalism drives hyperdiversity of secondary metabolite gene clusters in xylarialean endophytes.</title>
        <authorList>
            <person name="Franco M.E.E."/>
            <person name="Wisecaver J.H."/>
            <person name="Arnold A.E."/>
            <person name="Ju Y.M."/>
            <person name="Slot J.C."/>
            <person name="Ahrendt S."/>
            <person name="Moore L.P."/>
            <person name="Eastman K.E."/>
            <person name="Scott K."/>
            <person name="Konkel Z."/>
            <person name="Mondo S.J."/>
            <person name="Kuo A."/>
            <person name="Hayes R.D."/>
            <person name="Haridas S."/>
            <person name="Andreopoulos B."/>
            <person name="Riley R."/>
            <person name="LaButti K."/>
            <person name="Pangilinan J."/>
            <person name="Lipzen A."/>
            <person name="Amirebrahimi M."/>
            <person name="Yan J."/>
            <person name="Adam C."/>
            <person name="Keymanesh K."/>
            <person name="Ng V."/>
            <person name="Louie K."/>
            <person name="Northen T."/>
            <person name="Drula E."/>
            <person name="Henrissat B."/>
            <person name="Hsieh H.M."/>
            <person name="Youens-Clark K."/>
            <person name="Lutzoni F."/>
            <person name="Miadlikowska J."/>
            <person name="Eastwood D.C."/>
            <person name="Hamelin R.C."/>
            <person name="Grigoriev I.V."/>
            <person name="U'Ren J.M."/>
        </authorList>
    </citation>
    <scope>NUCLEOTIDE SEQUENCE [LARGE SCALE GENOMIC DNA]</scope>
    <source>
        <strain evidence="1 2">ER1909</strain>
    </source>
</reference>
<keyword evidence="2" id="KW-1185">Reference proteome</keyword>